<dbReference type="EMBL" id="VBAL01000243">
    <property type="protein sequence ID" value="TMI96719.1"/>
    <property type="molecule type" value="Genomic_DNA"/>
</dbReference>
<evidence type="ECO:0000256" key="1">
    <source>
        <dbReference type="ARBA" id="ARBA00022679"/>
    </source>
</evidence>
<dbReference type="Pfam" id="PF00534">
    <property type="entry name" value="Glycos_transf_1"/>
    <property type="match status" value="1"/>
</dbReference>
<feature type="domain" description="Glycosyltransferase subfamily 4-like N-terminal" evidence="4">
    <location>
        <begin position="15"/>
        <end position="163"/>
    </location>
</feature>
<feature type="region of interest" description="Disordered" evidence="2">
    <location>
        <begin position="160"/>
        <end position="188"/>
    </location>
</feature>
<feature type="compositionally biased region" description="Low complexity" evidence="2">
    <location>
        <begin position="161"/>
        <end position="170"/>
    </location>
</feature>
<name>A0A537KLR6_9BACT</name>
<dbReference type="GO" id="GO:0016757">
    <property type="term" value="F:glycosyltransferase activity"/>
    <property type="evidence" value="ECO:0007669"/>
    <property type="project" value="InterPro"/>
</dbReference>
<evidence type="ECO:0000313" key="5">
    <source>
        <dbReference type="EMBL" id="TMI96719.1"/>
    </source>
</evidence>
<dbReference type="PANTHER" id="PTHR46401">
    <property type="entry name" value="GLYCOSYLTRANSFERASE WBBK-RELATED"/>
    <property type="match status" value="1"/>
</dbReference>
<evidence type="ECO:0000259" key="3">
    <source>
        <dbReference type="Pfam" id="PF00534"/>
    </source>
</evidence>
<protein>
    <submittedName>
        <fullName evidence="5">Glycosyltransferase family 4 protein</fullName>
    </submittedName>
</protein>
<dbReference type="Pfam" id="PF13439">
    <property type="entry name" value="Glyco_transf_4"/>
    <property type="match status" value="1"/>
</dbReference>
<dbReference type="Proteomes" id="UP000319353">
    <property type="component" value="Unassembled WGS sequence"/>
</dbReference>
<evidence type="ECO:0000259" key="4">
    <source>
        <dbReference type="Pfam" id="PF13439"/>
    </source>
</evidence>
<accession>A0A537KLR6</accession>
<dbReference type="InterPro" id="IPR001296">
    <property type="entry name" value="Glyco_trans_1"/>
</dbReference>
<organism evidence="5 6">
    <name type="scientific">Candidatus Segetimicrobium genomatis</name>
    <dbReference type="NCBI Taxonomy" id="2569760"/>
    <lineage>
        <taxon>Bacteria</taxon>
        <taxon>Bacillati</taxon>
        <taxon>Candidatus Sysuimicrobiota</taxon>
        <taxon>Candidatus Sysuimicrobiia</taxon>
        <taxon>Candidatus Sysuimicrobiales</taxon>
        <taxon>Candidatus Segetimicrobiaceae</taxon>
        <taxon>Candidatus Segetimicrobium</taxon>
    </lineage>
</organism>
<keyword evidence="1 5" id="KW-0808">Transferase</keyword>
<sequence>MRIGIEANALKNEAGTGVLVRHLIRELRARDHEVIEFRHDLSSKGSSRPSSARRWMNGLRQVFWTQVTLPLAAARRRVDVLLCPAYVGPLLSPAPVVLMVLDLTFLVEPQTGDRLYMRYLQRLVPALAQRARRVITISQSAATEIARLIPAAAGKVDVAYPGTPTLPSPTSGGGNEDTPTLPSPPGGGGKYVLMVGTREPRKNYARAIQAFAVFRNQGFPQWRLIIAGGPGWAADDLAQEIDRLGLGDAVTIMGKLPAATLSNLYRDAGALFYPSLYEGFGFPILEAMTSGCPVVTSNRSSMAEVGDAAVQLVDPLDPESMAEGLAAVVGNGTRRDELVVKGRSRAADFSW</sequence>
<feature type="non-terminal residue" evidence="5">
    <location>
        <position position="351"/>
    </location>
</feature>
<dbReference type="SUPFAM" id="SSF53756">
    <property type="entry name" value="UDP-Glycosyltransferase/glycogen phosphorylase"/>
    <property type="match status" value="1"/>
</dbReference>
<dbReference type="InterPro" id="IPR028098">
    <property type="entry name" value="Glyco_trans_4-like_N"/>
</dbReference>
<feature type="domain" description="Glycosyl transferase family 1" evidence="3">
    <location>
        <begin position="188"/>
        <end position="343"/>
    </location>
</feature>
<dbReference type="GO" id="GO:0009103">
    <property type="term" value="P:lipopolysaccharide biosynthetic process"/>
    <property type="evidence" value="ECO:0007669"/>
    <property type="project" value="TreeGrafter"/>
</dbReference>
<dbReference type="CDD" id="cd03809">
    <property type="entry name" value="GT4_MtfB-like"/>
    <property type="match status" value="1"/>
</dbReference>
<dbReference type="PANTHER" id="PTHR46401:SF2">
    <property type="entry name" value="GLYCOSYLTRANSFERASE WBBK-RELATED"/>
    <property type="match status" value="1"/>
</dbReference>
<evidence type="ECO:0000256" key="2">
    <source>
        <dbReference type="SAM" id="MobiDB-lite"/>
    </source>
</evidence>
<proteinExistence type="predicted"/>
<gene>
    <name evidence="5" type="ORF">E6H01_13700</name>
</gene>
<reference evidence="5 6" key="1">
    <citation type="journal article" date="2019" name="Nat. Microbiol.">
        <title>Mediterranean grassland soil C-N compound turnover is dependent on rainfall and depth, and is mediated by genomically divergent microorganisms.</title>
        <authorList>
            <person name="Diamond S."/>
            <person name="Andeer P.F."/>
            <person name="Li Z."/>
            <person name="Crits-Christoph A."/>
            <person name="Burstein D."/>
            <person name="Anantharaman K."/>
            <person name="Lane K.R."/>
            <person name="Thomas B.C."/>
            <person name="Pan C."/>
            <person name="Northen T.R."/>
            <person name="Banfield J.F."/>
        </authorList>
    </citation>
    <scope>NUCLEOTIDE SEQUENCE [LARGE SCALE GENOMIC DNA]</scope>
    <source>
        <strain evidence="5">NP_4</strain>
    </source>
</reference>
<dbReference type="Gene3D" id="3.40.50.2000">
    <property type="entry name" value="Glycogen Phosphorylase B"/>
    <property type="match status" value="2"/>
</dbReference>
<dbReference type="AlphaFoldDB" id="A0A537KLR6"/>
<comment type="caution">
    <text evidence="5">The sequence shown here is derived from an EMBL/GenBank/DDBJ whole genome shotgun (WGS) entry which is preliminary data.</text>
</comment>
<evidence type="ECO:0000313" key="6">
    <source>
        <dbReference type="Proteomes" id="UP000319353"/>
    </source>
</evidence>